<comment type="subcellular location">
    <subcellularLocation>
        <location evidence="1">Cell membrane</location>
    </subcellularLocation>
    <subcellularLocation>
        <location evidence="2">Secreted</location>
    </subcellularLocation>
</comment>
<dbReference type="GO" id="GO:0016798">
    <property type="term" value="F:hydrolase activity, acting on glycosyl bonds"/>
    <property type="evidence" value="ECO:0007669"/>
    <property type="project" value="UniProtKB-KW"/>
</dbReference>
<reference evidence="13" key="3">
    <citation type="submission" date="2025-09" db="UniProtKB">
        <authorList>
            <consortium name="Ensembl"/>
        </authorList>
    </citation>
    <scope>IDENTIFICATION</scope>
</reference>
<reference evidence="13 14" key="1">
    <citation type="submission" date="2022-01" db="EMBL/GenBank/DDBJ databases">
        <title>A chromosome-scale genome assembly of the false clownfish, Amphiprion ocellaris.</title>
        <authorList>
            <person name="Ryu T."/>
        </authorList>
    </citation>
    <scope>NUCLEOTIDE SEQUENCE [LARGE SCALE GENOMIC DNA]</scope>
</reference>
<evidence type="ECO:0000256" key="5">
    <source>
        <dbReference type="ARBA" id="ARBA00022525"/>
    </source>
</evidence>
<keyword evidence="14" id="KW-1185">Reference proteome</keyword>
<evidence type="ECO:0000313" key="13">
    <source>
        <dbReference type="Ensembl" id="ENSAOCP00000033191.1"/>
    </source>
</evidence>
<evidence type="ECO:0000256" key="10">
    <source>
        <dbReference type="ARBA" id="ARBA00023295"/>
    </source>
</evidence>
<comment type="similarity">
    <text evidence="3">Belongs to the CEMIP family.</text>
</comment>
<dbReference type="GO" id="GO:0005576">
    <property type="term" value="C:extracellular region"/>
    <property type="evidence" value="ECO:0007669"/>
    <property type="project" value="UniProtKB-SubCell"/>
</dbReference>
<evidence type="ECO:0000313" key="14">
    <source>
        <dbReference type="Proteomes" id="UP001501940"/>
    </source>
</evidence>
<dbReference type="PANTHER" id="PTHR15535:SF15">
    <property type="entry name" value="CELL MIGRATION-INDUCING AND HYALURONAN-BINDING PROTEIN"/>
    <property type="match status" value="1"/>
</dbReference>
<organism evidence="13 14">
    <name type="scientific">Amphiprion ocellaris</name>
    <name type="common">Clown anemonefish</name>
    <dbReference type="NCBI Taxonomy" id="80972"/>
    <lineage>
        <taxon>Eukaryota</taxon>
        <taxon>Metazoa</taxon>
        <taxon>Chordata</taxon>
        <taxon>Craniata</taxon>
        <taxon>Vertebrata</taxon>
        <taxon>Euteleostomi</taxon>
        <taxon>Actinopterygii</taxon>
        <taxon>Neopterygii</taxon>
        <taxon>Teleostei</taxon>
        <taxon>Neoteleostei</taxon>
        <taxon>Acanthomorphata</taxon>
        <taxon>Ovalentaria</taxon>
        <taxon>Pomacentridae</taxon>
        <taxon>Amphiprion</taxon>
    </lineage>
</organism>
<dbReference type="Pfam" id="PF10162">
    <property type="entry name" value="G8"/>
    <property type="match status" value="1"/>
</dbReference>
<name>A0AAQ5X0P5_AMPOC</name>
<evidence type="ECO:0000256" key="6">
    <source>
        <dbReference type="ARBA" id="ARBA00022729"/>
    </source>
</evidence>
<accession>A0AAQ5X0P5</accession>
<dbReference type="GO" id="GO:0030246">
    <property type="term" value="F:carbohydrate binding"/>
    <property type="evidence" value="ECO:0007669"/>
    <property type="project" value="UniProtKB-UniRule"/>
</dbReference>
<protein>
    <recommendedName>
        <fullName evidence="12">G8 domain-containing protein</fullName>
    </recommendedName>
</protein>
<evidence type="ECO:0000256" key="8">
    <source>
        <dbReference type="ARBA" id="ARBA00022801"/>
    </source>
</evidence>
<dbReference type="GO" id="GO:0005886">
    <property type="term" value="C:plasma membrane"/>
    <property type="evidence" value="ECO:0007669"/>
    <property type="project" value="UniProtKB-SubCell"/>
</dbReference>
<evidence type="ECO:0000256" key="9">
    <source>
        <dbReference type="ARBA" id="ARBA00023180"/>
    </source>
</evidence>
<evidence type="ECO:0000256" key="7">
    <source>
        <dbReference type="ARBA" id="ARBA00022734"/>
    </source>
</evidence>
<dbReference type="InterPro" id="IPR052252">
    <property type="entry name" value="CEMIP/CEMIP2"/>
</dbReference>
<keyword evidence="9" id="KW-0325">Glycoprotein</keyword>
<dbReference type="Pfam" id="PF24606">
    <property type="entry name" value="CEMIP_beta-hel"/>
    <property type="match status" value="1"/>
</dbReference>
<dbReference type="InterPro" id="IPR055401">
    <property type="entry name" value="CEMIP_beta-hel_dom"/>
</dbReference>
<dbReference type="PANTHER" id="PTHR15535">
    <property type="entry name" value="TRANSMEMBRANE PROTEIN 2-RELATED"/>
    <property type="match status" value="1"/>
</dbReference>
<evidence type="ECO:0000256" key="11">
    <source>
        <dbReference type="PROSITE-ProRule" id="PRU01375"/>
    </source>
</evidence>
<dbReference type="Ensembl" id="ENSAOCT00000073304.1">
    <property type="protein sequence ID" value="ENSAOCP00000033191.1"/>
    <property type="gene ID" value="ENSAOCG00000023786.2"/>
</dbReference>
<dbReference type="Pfam" id="PF15711">
    <property type="entry name" value="ILEI"/>
    <property type="match status" value="2"/>
</dbReference>
<sequence length="1375" mass="154923">MCWTKFVYLKRIVFSISSLIHSHYRYCVFLQGCDSSVYLVYVYFLSPTVCPHKEPGLQPWMPGHSEDHRVTIGYGRKVLLTTSATVHSIEILNGGKLVIADTKWPLLLRTKHILIGNKGELHIGSPDCPYKGNLTISLFGSDEEHSYFGRKYIGVGTGGTLEIHGQNKLSWTFLNKTLNPGQSNQNNYLYQRSWGNRGIIIHIIDPKTGEVLHDDRFDTYRSKNESRRLAKYVDGVEAGLILAMVVNDEGSNNLEDSAKKSISRLGSHHISSLGFRYALQYCFEMKHVSLWQLVMETVFFYFLYKNKGKINARSSTAFQSSFGEHFTITTSSQWVQEAEWTDWFDRDDERGSGDWEKLSDLHQTYPDRLCSSPLDIQAETHDGIPSNQTGDVIYKNDKDYGFVCLNKDQTHGLCHNYRVRFLCGKLVRPQASISIDVLSNSSILELSDHPAGWGSGDRVVVASTDYSMHQAEEFTLLPCPTCKSNEVKVKGKAKFVHVGEEVDGVDMRAEVGLLSRNILLRGEMEPGCYGNEACKFFSFDTFGGHLKVERGFRAVHISGVELQHMGQQTMGHYPVHFHMNGDVDEKGGYDPPTSVSDLSIHHSFSRCVTIHSSNGLLVKDVVGYDTLGHCFFTEDGPEERNTFDHCLGLMVRAGTLLPSDRDSKMCRDITDGAYPGYVANPRQDCSATSTFWIANPNNNLINCAAAGSEETGFWFIFHHVPTGPSEGLYSPGHTEHTPMGQFTNNRAHSNYRAGMILDNGVKTTQANDRDKRPFLSLVGARYGPHQDADPFKPRVPALIHHFVAYKNQDHGAWLRGGDVWLDDCQFADNGIGLTLASGGTFPDDDGSHQQVKNSLFVGESENHGMLLPDNNVWGPGGSDPIGRTLPHGIDFPIRGMQIYDGPINVQNCTFRKYTAMDGRHTSAFGFRLNNSWQSCPNNNVTDITFDHVPITSRVFFGEPGPWFNKMQMDGDKTTIFHDIDGSVSEYPGAFLVKEDNWLLRHPDCIDVPDWKAAICSGHYAQIYVQTRNPANLNMLIVRDEYPDRPLALEGALGKRKHYQQFQPVITLAKGYTIHWDQAAPAEVTIWLINFNRNDWINVGLCYPQGTTFTIISDIHNRLTKQTRKTGVFMRTTQRDKINHSHLARGYYYWEEDTGLLFLKVKAHNDREQFSFCSVKGCERVKITAVIPKGSLPSNCLAQAYPRHAELPVVDVPMPRKMPNLVKNFLEVKLESYNTRFFHIKEDFAFTEVNGRKLYQPEDGVQLTVIDGHGGKVIESKSFRNSILQGIPAQIDNYVSGLRDCSIVLMTSKGRMVTRGSWTKVLERLGAEKSIKLKDKLAFVGFKGSFKPDWVHMEVDTNRAKIHQVLPVPVVHKMKL</sequence>
<dbReference type="Proteomes" id="UP001501940">
    <property type="component" value="Chromosome 1"/>
</dbReference>
<evidence type="ECO:0000256" key="4">
    <source>
        <dbReference type="ARBA" id="ARBA00022475"/>
    </source>
</evidence>
<dbReference type="InterPro" id="IPR025155">
    <property type="entry name" value="WxxW_domain"/>
</dbReference>
<keyword evidence="5" id="KW-0964">Secreted</keyword>
<evidence type="ECO:0000256" key="1">
    <source>
        <dbReference type="ARBA" id="ARBA00004236"/>
    </source>
</evidence>
<dbReference type="SMART" id="SM01225">
    <property type="entry name" value="G8"/>
    <property type="match status" value="1"/>
</dbReference>
<evidence type="ECO:0000256" key="2">
    <source>
        <dbReference type="ARBA" id="ARBA00004613"/>
    </source>
</evidence>
<evidence type="ECO:0000256" key="3">
    <source>
        <dbReference type="ARBA" id="ARBA00007586"/>
    </source>
</evidence>
<feature type="domain" description="G8" evidence="12">
    <location>
        <begin position="58"/>
        <end position="176"/>
    </location>
</feature>
<dbReference type="InterPro" id="IPR039477">
    <property type="entry name" value="ILEI/PANDER_dom"/>
</dbReference>
<keyword evidence="8" id="KW-0378">Hydrolase</keyword>
<dbReference type="Pfam" id="PF24605">
    <property type="entry name" value="CEMIP_X"/>
    <property type="match status" value="1"/>
</dbReference>
<keyword evidence="6" id="KW-0732">Signal</keyword>
<keyword evidence="4" id="KW-1003">Cell membrane</keyword>
<keyword evidence="7 11" id="KW-0430">Lectin</keyword>
<dbReference type="PROSITE" id="PS51484">
    <property type="entry name" value="G8"/>
    <property type="match status" value="1"/>
</dbReference>
<dbReference type="GeneTree" id="ENSGT00940000153636"/>
<dbReference type="InterPro" id="IPR055400">
    <property type="entry name" value="CEMIP_X"/>
</dbReference>
<keyword evidence="4" id="KW-0472">Membrane</keyword>
<dbReference type="SUPFAM" id="SSF51126">
    <property type="entry name" value="Pectin lyase-like"/>
    <property type="match status" value="1"/>
</dbReference>
<dbReference type="InterPro" id="IPR011050">
    <property type="entry name" value="Pectin_lyase_fold/virulence"/>
</dbReference>
<reference evidence="13" key="2">
    <citation type="submission" date="2025-08" db="UniProtKB">
        <authorList>
            <consortium name="Ensembl"/>
        </authorList>
    </citation>
    <scope>IDENTIFICATION</scope>
</reference>
<gene>
    <name evidence="13" type="primary">CEMIP</name>
</gene>
<proteinExistence type="inferred from homology"/>
<evidence type="ECO:0000259" key="12">
    <source>
        <dbReference type="PROSITE" id="PS51484"/>
    </source>
</evidence>
<dbReference type="InterPro" id="IPR019316">
    <property type="entry name" value="G8_domain"/>
</dbReference>
<dbReference type="Pfam" id="PF13330">
    <property type="entry name" value="Mucin2_WxxW"/>
    <property type="match status" value="2"/>
</dbReference>
<keyword evidence="10" id="KW-0326">Glycosidase</keyword>
<dbReference type="PROSITE" id="PS52031">
    <property type="entry name" value="GG_LECTIN"/>
    <property type="match status" value="2"/>
</dbReference>